<keyword evidence="3" id="KW-1185">Reference proteome</keyword>
<sequence length="227" mass="24208">MAALLLHERRWGRPGDAPTVVLVHATGETGADWAAVAGALAADRLVVAVDLRGHGSSPWPGSYALDELADDLVATVERLVAADPAGRPVDLVAHSLGGLVAVLLAGRRPGLVRRLVLEDVPVPHPRDPRQPTPPEGELAFDWEAVTQVRAQIDAPDPRWPERVARICAPTLVVWGGPSSPIPAAHVQEMADSVVDGRLQRIDAGHLVHAHEPDAFTAAAREFLDEPR</sequence>
<dbReference type="Gene3D" id="3.40.50.1820">
    <property type="entry name" value="alpha/beta hydrolase"/>
    <property type="match status" value="2"/>
</dbReference>
<dbReference type="InterPro" id="IPR029058">
    <property type="entry name" value="AB_hydrolase_fold"/>
</dbReference>
<protein>
    <submittedName>
        <fullName evidence="2">Alpha/beta fold hydrolase</fullName>
    </submittedName>
</protein>
<evidence type="ECO:0000313" key="3">
    <source>
        <dbReference type="Proteomes" id="UP001597046"/>
    </source>
</evidence>
<dbReference type="Pfam" id="PF12697">
    <property type="entry name" value="Abhydrolase_6"/>
    <property type="match status" value="1"/>
</dbReference>
<accession>A0ABW3N0M2</accession>
<dbReference type="EMBL" id="JBHTKH010000008">
    <property type="protein sequence ID" value="MFD1055269.1"/>
    <property type="molecule type" value="Genomic_DNA"/>
</dbReference>
<dbReference type="GO" id="GO:0016787">
    <property type="term" value="F:hydrolase activity"/>
    <property type="evidence" value="ECO:0007669"/>
    <property type="project" value="UniProtKB-KW"/>
</dbReference>
<gene>
    <name evidence="2" type="ORF">ACFQ2V_13205</name>
</gene>
<feature type="domain" description="AB hydrolase-1" evidence="1">
    <location>
        <begin position="20"/>
        <end position="217"/>
    </location>
</feature>
<proteinExistence type="predicted"/>
<organism evidence="2 3">
    <name type="scientific">Terrabacter terrigena</name>
    <dbReference type="NCBI Taxonomy" id="574718"/>
    <lineage>
        <taxon>Bacteria</taxon>
        <taxon>Bacillati</taxon>
        <taxon>Actinomycetota</taxon>
        <taxon>Actinomycetes</taxon>
        <taxon>Micrococcales</taxon>
        <taxon>Intrasporangiaceae</taxon>
        <taxon>Terrabacter</taxon>
    </lineage>
</organism>
<name>A0ABW3N0M2_9MICO</name>
<comment type="caution">
    <text evidence="2">The sequence shown here is derived from an EMBL/GenBank/DDBJ whole genome shotgun (WGS) entry which is preliminary data.</text>
</comment>
<dbReference type="PANTHER" id="PTHR43194:SF2">
    <property type="entry name" value="PEROXISOMAL MEMBRANE PROTEIN LPX1"/>
    <property type="match status" value="1"/>
</dbReference>
<reference evidence="3" key="1">
    <citation type="journal article" date="2019" name="Int. J. Syst. Evol. Microbiol.">
        <title>The Global Catalogue of Microorganisms (GCM) 10K type strain sequencing project: providing services to taxonomists for standard genome sequencing and annotation.</title>
        <authorList>
            <consortium name="The Broad Institute Genomics Platform"/>
            <consortium name="The Broad Institute Genome Sequencing Center for Infectious Disease"/>
            <person name="Wu L."/>
            <person name="Ma J."/>
        </authorList>
    </citation>
    <scope>NUCLEOTIDE SEQUENCE [LARGE SCALE GENOMIC DNA]</scope>
    <source>
        <strain evidence="3">CCUG 57508</strain>
    </source>
</reference>
<dbReference type="RefSeq" id="WP_386053216.1">
    <property type="nucleotide sequence ID" value="NZ_JBHTKH010000008.1"/>
</dbReference>
<evidence type="ECO:0000313" key="2">
    <source>
        <dbReference type="EMBL" id="MFD1055269.1"/>
    </source>
</evidence>
<evidence type="ECO:0000259" key="1">
    <source>
        <dbReference type="Pfam" id="PF12697"/>
    </source>
</evidence>
<dbReference type="PANTHER" id="PTHR43194">
    <property type="entry name" value="HYDROLASE ALPHA/BETA FOLD FAMILY"/>
    <property type="match status" value="1"/>
</dbReference>
<dbReference type="InterPro" id="IPR000073">
    <property type="entry name" value="AB_hydrolase_1"/>
</dbReference>
<dbReference type="InterPro" id="IPR050228">
    <property type="entry name" value="Carboxylesterase_BioH"/>
</dbReference>
<dbReference type="SUPFAM" id="SSF53474">
    <property type="entry name" value="alpha/beta-Hydrolases"/>
    <property type="match status" value="1"/>
</dbReference>
<dbReference type="Proteomes" id="UP001597046">
    <property type="component" value="Unassembled WGS sequence"/>
</dbReference>
<keyword evidence="2" id="KW-0378">Hydrolase</keyword>